<organism evidence="1 2">
    <name type="scientific">Mucilaginibacter auburnensis</name>
    <dbReference type="NCBI Taxonomy" id="1457233"/>
    <lineage>
        <taxon>Bacteria</taxon>
        <taxon>Pseudomonadati</taxon>
        <taxon>Bacteroidota</taxon>
        <taxon>Sphingobacteriia</taxon>
        <taxon>Sphingobacteriales</taxon>
        <taxon>Sphingobacteriaceae</taxon>
        <taxon>Mucilaginibacter</taxon>
    </lineage>
</organism>
<dbReference type="EMBL" id="PGFJ01000001">
    <property type="protein sequence ID" value="PJJ83369.1"/>
    <property type="molecule type" value="Genomic_DNA"/>
</dbReference>
<evidence type="ECO:0000313" key="2">
    <source>
        <dbReference type="Proteomes" id="UP000242687"/>
    </source>
</evidence>
<dbReference type="RefSeq" id="WP_100339643.1">
    <property type="nucleotide sequence ID" value="NZ_PGFJ01000001.1"/>
</dbReference>
<name>A0A2H9VRF2_9SPHI</name>
<dbReference type="AlphaFoldDB" id="A0A2H9VRF2"/>
<sequence>MVRTVVVPSNSHIQLDIPAEYVGKEIEITFLALDELKRSGAKKTMGDFWAVMSDDTSDALRKHIEETRDEWERGI</sequence>
<comment type="caution">
    <text evidence="1">The sequence shown here is derived from an EMBL/GenBank/DDBJ whole genome shotgun (WGS) entry which is preliminary data.</text>
</comment>
<protein>
    <submittedName>
        <fullName evidence="1">Uncharacterized protein</fullName>
    </submittedName>
</protein>
<accession>A0A2H9VRF2</accession>
<proteinExistence type="predicted"/>
<dbReference type="Proteomes" id="UP000242687">
    <property type="component" value="Unassembled WGS sequence"/>
</dbReference>
<reference evidence="1 2" key="1">
    <citation type="submission" date="2017-11" db="EMBL/GenBank/DDBJ databases">
        <title>Genomic Encyclopedia of Archaeal and Bacterial Type Strains, Phase II (KMG-II): From Individual Species to Whole Genera.</title>
        <authorList>
            <person name="Goeker M."/>
        </authorList>
    </citation>
    <scope>NUCLEOTIDE SEQUENCE [LARGE SCALE GENOMIC DNA]</scope>
    <source>
        <strain evidence="1 2">DSM 28175</strain>
    </source>
</reference>
<evidence type="ECO:0000313" key="1">
    <source>
        <dbReference type="EMBL" id="PJJ83369.1"/>
    </source>
</evidence>
<gene>
    <name evidence="1" type="ORF">CLV57_0350</name>
</gene>
<keyword evidence="2" id="KW-1185">Reference proteome</keyword>
<dbReference type="OrthoDB" id="964329at2"/>